<evidence type="ECO:0000313" key="2">
    <source>
        <dbReference type="EMBL" id="KAJ4849053.1"/>
    </source>
</evidence>
<dbReference type="Proteomes" id="UP001141552">
    <property type="component" value="Unassembled WGS sequence"/>
</dbReference>
<dbReference type="InterPro" id="IPR027417">
    <property type="entry name" value="P-loop_NTPase"/>
</dbReference>
<keyword evidence="1" id="KW-0694">RNA-binding</keyword>
<keyword evidence="3" id="KW-1185">Reference proteome</keyword>
<sequence length="440" mass="49328">MRRKREDEGKEEGKEGRCGLAGGGLGLWWWMAVVVGEEEEEEEAAVCSDFPSDSGLFDPDAPTSVEFPCLLFHKHLVGGDSLPATLVPHYSLNDFDGFEGHPAQLQQTTTTRFSLPKPVNQVVGTFSSPLSRVLSILIHKEARKFVYQTGVKVVVAYGGAPINQQLRELERGVDILVATPGRRIVEQMDMPRPGLRQTMLFSVTFTKEIQQLASDFLANYVYLAVGHVGSSTDLIAPRVEFVLEPGYIKGYSRGAYLEAHILNHHEVLLSLTWKWQQAQDHLTTFTYKVNTDVIFQVGNCIYLELQFSYKHSVPLQYHNNLRSRFFDLSPKLQYVGEIAYNLKLIGVAHIHSMFIGTFSLPLEASPSATMEQHGQRRHNLLTLNLEDKVHFRDGSNVMNTGFDIKRANGLADYEAQTEEETIEASHSKAQAAAAQDYIVE</sequence>
<accession>A0A9Q0GG72</accession>
<protein>
    <recommendedName>
        <fullName evidence="4">Helicase ATP-binding domain-containing protein</fullName>
    </recommendedName>
</protein>
<evidence type="ECO:0000313" key="3">
    <source>
        <dbReference type="Proteomes" id="UP001141552"/>
    </source>
</evidence>
<proteinExistence type="predicted"/>
<dbReference type="GO" id="GO:0003723">
    <property type="term" value="F:RNA binding"/>
    <property type="evidence" value="ECO:0007669"/>
    <property type="project" value="UniProtKB-KW"/>
</dbReference>
<dbReference type="PANTHER" id="PTHR47958">
    <property type="entry name" value="ATP-DEPENDENT RNA HELICASE DBP3"/>
    <property type="match status" value="1"/>
</dbReference>
<dbReference type="SUPFAM" id="SSF52540">
    <property type="entry name" value="P-loop containing nucleoside triphosphate hydrolases"/>
    <property type="match status" value="1"/>
</dbReference>
<comment type="caution">
    <text evidence="2">The sequence shown here is derived from an EMBL/GenBank/DDBJ whole genome shotgun (WGS) entry which is preliminary data.</text>
</comment>
<dbReference type="Gene3D" id="3.40.50.300">
    <property type="entry name" value="P-loop containing nucleotide triphosphate hydrolases"/>
    <property type="match status" value="2"/>
</dbReference>
<reference evidence="2" key="1">
    <citation type="submission" date="2022-02" db="EMBL/GenBank/DDBJ databases">
        <authorList>
            <person name="Henning P.M."/>
            <person name="McCubbin A.G."/>
            <person name="Shore J.S."/>
        </authorList>
    </citation>
    <scope>NUCLEOTIDE SEQUENCE</scope>
    <source>
        <strain evidence="2">F60SS</strain>
        <tissue evidence="2">Leaves</tissue>
    </source>
</reference>
<name>A0A9Q0GG72_9ROSI</name>
<evidence type="ECO:0008006" key="4">
    <source>
        <dbReference type="Google" id="ProtNLM"/>
    </source>
</evidence>
<evidence type="ECO:0000256" key="1">
    <source>
        <dbReference type="ARBA" id="ARBA00022884"/>
    </source>
</evidence>
<reference evidence="2" key="2">
    <citation type="journal article" date="2023" name="Plants (Basel)">
        <title>Annotation of the Turnera subulata (Passifloraceae) Draft Genome Reveals the S-Locus Evolved after the Divergence of Turneroideae from Passifloroideae in a Stepwise Manner.</title>
        <authorList>
            <person name="Henning P.M."/>
            <person name="Roalson E.H."/>
            <person name="Mir W."/>
            <person name="McCubbin A.G."/>
            <person name="Shore J.S."/>
        </authorList>
    </citation>
    <scope>NUCLEOTIDE SEQUENCE</scope>
    <source>
        <strain evidence="2">F60SS</strain>
    </source>
</reference>
<organism evidence="2 3">
    <name type="scientific">Turnera subulata</name>
    <dbReference type="NCBI Taxonomy" id="218843"/>
    <lineage>
        <taxon>Eukaryota</taxon>
        <taxon>Viridiplantae</taxon>
        <taxon>Streptophyta</taxon>
        <taxon>Embryophyta</taxon>
        <taxon>Tracheophyta</taxon>
        <taxon>Spermatophyta</taxon>
        <taxon>Magnoliopsida</taxon>
        <taxon>eudicotyledons</taxon>
        <taxon>Gunneridae</taxon>
        <taxon>Pentapetalae</taxon>
        <taxon>rosids</taxon>
        <taxon>fabids</taxon>
        <taxon>Malpighiales</taxon>
        <taxon>Passifloraceae</taxon>
        <taxon>Turnera</taxon>
    </lineage>
</organism>
<dbReference type="AlphaFoldDB" id="A0A9Q0GG72"/>
<dbReference type="EMBL" id="JAKUCV010000710">
    <property type="protein sequence ID" value="KAJ4849053.1"/>
    <property type="molecule type" value="Genomic_DNA"/>
</dbReference>
<gene>
    <name evidence="2" type="ORF">Tsubulata_029529</name>
</gene>